<dbReference type="AlphaFoldDB" id="A0A2S7F9I1"/>
<dbReference type="Pfam" id="PF08282">
    <property type="entry name" value="Hydrolase_3"/>
    <property type="match status" value="1"/>
</dbReference>
<name>A0A2S7F9I1_CLOBU</name>
<dbReference type="SUPFAM" id="SSF56784">
    <property type="entry name" value="HAD-like"/>
    <property type="match status" value="1"/>
</dbReference>
<gene>
    <name evidence="1" type="ORF">AWN73_14915</name>
</gene>
<dbReference type="SFLD" id="SFLDS00003">
    <property type="entry name" value="Haloacid_Dehalogenase"/>
    <property type="match status" value="1"/>
</dbReference>
<evidence type="ECO:0000313" key="2">
    <source>
        <dbReference type="Proteomes" id="UP000238081"/>
    </source>
</evidence>
<protein>
    <submittedName>
        <fullName evidence="1">Hydrolase</fullName>
    </submittedName>
</protein>
<dbReference type="RefSeq" id="WP_043664235.1">
    <property type="nucleotide sequence ID" value="NZ_JSEG01000010.1"/>
</dbReference>
<dbReference type="InterPro" id="IPR006379">
    <property type="entry name" value="HAD-SF_hydro_IIB"/>
</dbReference>
<dbReference type="SFLD" id="SFLDG01140">
    <property type="entry name" value="C2.B:_Phosphomannomutase_and_P"/>
    <property type="match status" value="1"/>
</dbReference>
<dbReference type="Proteomes" id="UP000238081">
    <property type="component" value="Unassembled WGS sequence"/>
</dbReference>
<comment type="caution">
    <text evidence="1">The sequence shown here is derived from an EMBL/GenBank/DDBJ whole genome shotgun (WGS) entry which is preliminary data.</text>
</comment>
<dbReference type="InterPro" id="IPR036412">
    <property type="entry name" value="HAD-like_sf"/>
</dbReference>
<dbReference type="GO" id="GO:0016791">
    <property type="term" value="F:phosphatase activity"/>
    <property type="evidence" value="ECO:0007669"/>
    <property type="project" value="UniProtKB-ARBA"/>
</dbReference>
<proteinExistence type="predicted"/>
<keyword evidence="1" id="KW-0378">Hydrolase</keyword>
<evidence type="ECO:0000313" key="1">
    <source>
        <dbReference type="EMBL" id="PPV14058.1"/>
    </source>
</evidence>
<dbReference type="NCBIfam" id="TIGR01484">
    <property type="entry name" value="HAD-SF-IIB"/>
    <property type="match status" value="1"/>
</dbReference>
<dbReference type="InterPro" id="IPR000150">
    <property type="entry name" value="Cof"/>
</dbReference>
<dbReference type="Gene3D" id="3.40.50.1000">
    <property type="entry name" value="HAD superfamily/HAD-like"/>
    <property type="match status" value="1"/>
</dbReference>
<dbReference type="Gene3D" id="3.30.1240.10">
    <property type="match status" value="1"/>
</dbReference>
<accession>A0A2S7F9I1</accession>
<dbReference type="PANTHER" id="PTHR10000">
    <property type="entry name" value="PHOSPHOSERINE PHOSPHATASE"/>
    <property type="match status" value="1"/>
</dbReference>
<dbReference type="GO" id="GO:0000287">
    <property type="term" value="F:magnesium ion binding"/>
    <property type="evidence" value="ECO:0007669"/>
    <property type="project" value="TreeGrafter"/>
</dbReference>
<dbReference type="InterPro" id="IPR023214">
    <property type="entry name" value="HAD_sf"/>
</dbReference>
<sequence length="265" mass="29978">MSIKMIVSDLDGTLFNSDKKGYTVSKELIKEIKEFQERGNIFTIATGRPIETSLDVVKTVGINAPYIAYNGAKIVNSDGKEIYSEDFSLNIWIPFLEEIQKMGGSVIFYYDGQVFCLKHNERISAYEKKEIATCNEAGKELLKQELVISKILIIGNVEIFKKMFNDLDSSLRDEFRYVISEDDYFEIVKNNVSKGNALKKLKEYLKLKDNEVATIGNHMNDKELLEEGHVGAAVFNAVDGLKGIADVVTKGEYENGVIELIRKYK</sequence>
<reference evidence="1 2" key="1">
    <citation type="submission" date="2016-01" db="EMBL/GenBank/DDBJ databases">
        <title>Characterization of the Clostridium difficile lineages that are prevalent in Hong Kong and China.</title>
        <authorList>
            <person name="Kwok J.S.-L."/>
            <person name="Lam W.-Y."/>
            <person name="Ip M."/>
            <person name="Chan T.-F."/>
            <person name="Hawkey P.M."/>
            <person name="Tsui S.K.-W."/>
        </authorList>
    </citation>
    <scope>NUCLEOTIDE SEQUENCE [LARGE SCALE GENOMIC DNA]</scope>
    <source>
        <strain evidence="1 2">300064</strain>
    </source>
</reference>
<organism evidence="1 2">
    <name type="scientific">Clostridium butyricum</name>
    <dbReference type="NCBI Taxonomy" id="1492"/>
    <lineage>
        <taxon>Bacteria</taxon>
        <taxon>Bacillati</taxon>
        <taxon>Bacillota</taxon>
        <taxon>Clostridia</taxon>
        <taxon>Eubacteriales</taxon>
        <taxon>Clostridiaceae</taxon>
        <taxon>Clostridium</taxon>
    </lineage>
</organism>
<dbReference type="GO" id="GO:0005829">
    <property type="term" value="C:cytosol"/>
    <property type="evidence" value="ECO:0007669"/>
    <property type="project" value="TreeGrafter"/>
</dbReference>
<dbReference type="PANTHER" id="PTHR10000:SF8">
    <property type="entry name" value="HAD SUPERFAMILY HYDROLASE-LIKE, TYPE 3"/>
    <property type="match status" value="1"/>
</dbReference>
<dbReference type="NCBIfam" id="TIGR00099">
    <property type="entry name" value="Cof-subfamily"/>
    <property type="match status" value="1"/>
</dbReference>
<dbReference type="EMBL" id="LRDH01000113">
    <property type="protein sequence ID" value="PPV14058.1"/>
    <property type="molecule type" value="Genomic_DNA"/>
</dbReference>